<dbReference type="EMBL" id="KI545999">
    <property type="protein sequence ID" value="EST48168.1"/>
    <property type="molecule type" value="Genomic_DNA"/>
</dbReference>
<dbReference type="Proteomes" id="UP000018208">
    <property type="component" value="Unassembled WGS sequence"/>
</dbReference>
<dbReference type="SMART" id="SM00054">
    <property type="entry name" value="EFh"/>
    <property type="match status" value="2"/>
</dbReference>
<dbReference type="PANTHER" id="PTHR46763">
    <property type="entry name" value="DYNEIN REGULATORY COMPLEX PROTEIN 8"/>
    <property type="match status" value="1"/>
</dbReference>
<feature type="domain" description="EF-hand" evidence="1">
    <location>
        <begin position="7"/>
        <end position="42"/>
    </location>
</feature>
<dbReference type="SUPFAM" id="SSF47473">
    <property type="entry name" value="EF-hand"/>
    <property type="match status" value="1"/>
</dbReference>
<dbReference type="InterPro" id="IPR011992">
    <property type="entry name" value="EF-hand-dom_pair"/>
</dbReference>
<dbReference type="PROSITE" id="PS50222">
    <property type="entry name" value="EF_HAND_2"/>
    <property type="match status" value="2"/>
</dbReference>
<dbReference type="GO" id="GO:0005509">
    <property type="term" value="F:calcium ion binding"/>
    <property type="evidence" value="ECO:0007669"/>
    <property type="project" value="InterPro"/>
</dbReference>
<dbReference type="EMBL" id="AUWU02000001">
    <property type="protein sequence ID" value="KAH0577223.1"/>
    <property type="molecule type" value="Genomic_DNA"/>
</dbReference>
<dbReference type="InterPro" id="IPR002048">
    <property type="entry name" value="EF_hand_dom"/>
</dbReference>
<proteinExistence type="predicted"/>
<protein>
    <submittedName>
        <fullName evidence="2">Calmodulin</fullName>
    </submittedName>
</protein>
<evidence type="ECO:0000313" key="2">
    <source>
        <dbReference type="EMBL" id="EST48168.1"/>
    </source>
</evidence>
<evidence type="ECO:0000259" key="1">
    <source>
        <dbReference type="PROSITE" id="PS50222"/>
    </source>
</evidence>
<dbReference type="FunFam" id="1.10.238.10:FF:000001">
    <property type="entry name" value="Calmodulin 1"/>
    <property type="match status" value="1"/>
</dbReference>
<dbReference type="PANTHER" id="PTHR46763:SF1">
    <property type="entry name" value="DYNEIN REGULATORY COMPLEX PROTEIN 8"/>
    <property type="match status" value="1"/>
</dbReference>
<reference evidence="2 3" key="1">
    <citation type="journal article" date="2014" name="PLoS Genet.">
        <title>The Genome of Spironucleus salmonicida Highlights a Fish Pathogen Adapted to Fluctuating Environments.</title>
        <authorList>
            <person name="Xu F."/>
            <person name="Jerlstrom-Hultqvist J."/>
            <person name="Einarsson E."/>
            <person name="Astvaldsson A."/>
            <person name="Svard S.G."/>
            <person name="Andersson J.O."/>
        </authorList>
    </citation>
    <scope>NUCLEOTIDE SEQUENCE</scope>
    <source>
        <strain evidence="3">ATCC 50377</strain>
    </source>
</reference>
<dbReference type="VEuPathDB" id="GiardiaDB:SS50377_20574"/>
<dbReference type="Gene3D" id="1.10.238.10">
    <property type="entry name" value="EF-hand"/>
    <property type="match status" value="2"/>
</dbReference>
<evidence type="ECO:0000313" key="4">
    <source>
        <dbReference type="Proteomes" id="UP000018208"/>
    </source>
</evidence>
<evidence type="ECO:0000313" key="3">
    <source>
        <dbReference type="EMBL" id="KAH0577223.1"/>
    </source>
</evidence>
<reference evidence="3" key="2">
    <citation type="submission" date="2020-12" db="EMBL/GenBank/DDBJ databases">
        <title>New Spironucleus salmonicida genome in near-complete chromosomes.</title>
        <authorList>
            <person name="Xu F."/>
            <person name="Kurt Z."/>
            <person name="Jimenez-Gonzalez A."/>
            <person name="Astvaldsson A."/>
            <person name="Andersson J.O."/>
            <person name="Svard S.G."/>
        </authorList>
    </citation>
    <scope>NUCLEOTIDE SEQUENCE</scope>
    <source>
        <strain evidence="3">ATCC 50377</strain>
    </source>
</reference>
<organism evidence="2">
    <name type="scientific">Spironucleus salmonicida</name>
    <dbReference type="NCBI Taxonomy" id="348837"/>
    <lineage>
        <taxon>Eukaryota</taxon>
        <taxon>Metamonada</taxon>
        <taxon>Diplomonadida</taxon>
        <taxon>Hexamitidae</taxon>
        <taxon>Hexamitinae</taxon>
        <taxon>Spironucleus</taxon>
    </lineage>
</organism>
<dbReference type="OrthoDB" id="10260307at2759"/>
<dbReference type="AlphaFoldDB" id="V6LVC0"/>
<feature type="domain" description="EF-hand" evidence="1">
    <location>
        <begin position="85"/>
        <end position="120"/>
    </location>
</feature>
<sequence>MSEFDPRLIQSISDAFDTFDPDHSGRLDVREAGTVLRSLGVYPTEAEIHKFILQMQRDEPSLWIQKSIFQDFAANLISENVVTGPTQDELREAFQALDAPGTGMIEVEQLLTYLTTIGEKLSQEEAEAFSSFAAKDGPTGKVVEWGEYVQSLKEILWK</sequence>
<name>V6LVC0_9EUKA</name>
<accession>V6LVC0</accession>
<gene>
    <name evidence="2" type="ORF">SS50377_11686</name>
    <name evidence="3" type="ORF">SS50377_20574</name>
</gene>
<keyword evidence="4" id="KW-1185">Reference proteome</keyword>